<dbReference type="EMBL" id="KT324748">
    <property type="protein sequence ID" value="AMB16973.1"/>
    <property type="molecule type" value="Genomic_DNA"/>
</dbReference>
<dbReference type="InterPro" id="IPR005205">
    <property type="entry name" value="Herpes_ICP4_C"/>
</dbReference>
<dbReference type="InterPro" id="IPR005206">
    <property type="entry name" value="Herpes_ICP4_N"/>
</dbReference>
<feature type="compositionally biased region" description="Low complexity" evidence="9">
    <location>
        <begin position="769"/>
        <end position="794"/>
    </location>
</feature>
<feature type="region of interest" description="Disordered" evidence="9">
    <location>
        <begin position="549"/>
        <end position="585"/>
    </location>
</feature>
<evidence type="ECO:0000313" key="16">
    <source>
        <dbReference type="EMBL" id="AMB16894.1"/>
    </source>
</evidence>
<dbReference type="EMBL" id="KT324735">
    <property type="protein sequence ID" value="AMB15946.1"/>
    <property type="molecule type" value="Genomic_DNA"/>
</dbReference>
<dbReference type="EMBL" id="KT324736">
    <property type="protein sequence ID" value="AMB16025.1"/>
    <property type="molecule type" value="Genomic_DNA"/>
</dbReference>
<feature type="region of interest" description="Disordered" evidence="9">
    <location>
        <begin position="61"/>
        <end position="277"/>
    </location>
</feature>
<dbReference type="EMBL" id="KT324735">
    <property type="protein sequence ID" value="AMB15962.1"/>
    <property type="molecule type" value="Genomic_DNA"/>
</dbReference>
<dbReference type="EMBL" id="KT324748">
    <property type="protein sequence ID" value="AMB16989.1"/>
    <property type="molecule type" value="Genomic_DNA"/>
</dbReference>
<feature type="compositionally biased region" description="Polar residues" evidence="9">
    <location>
        <begin position="830"/>
        <end position="842"/>
    </location>
</feature>
<organism evidence="15">
    <name type="scientific">Equid alphaherpesvirus 4</name>
    <name type="common">Equine herpesvirus 4</name>
    <dbReference type="NCBI Taxonomy" id="10331"/>
    <lineage>
        <taxon>Viruses</taxon>
        <taxon>Duplodnaviria</taxon>
        <taxon>Heunggongvirae</taxon>
        <taxon>Peploviricota</taxon>
        <taxon>Herviviricetes</taxon>
        <taxon>Herpesvirales</taxon>
        <taxon>Orthoherpesviridae</taxon>
        <taxon>Alphaherpesvirinae</taxon>
        <taxon>Varicellovirus</taxon>
        <taxon>Varicellovirus equidalpha4</taxon>
    </lineage>
</organism>
<dbReference type="EMBL" id="KT324747">
    <property type="protein sequence ID" value="AMB16894.1"/>
    <property type="molecule type" value="Genomic_DNA"/>
</dbReference>
<evidence type="ECO:0000256" key="5">
    <source>
        <dbReference type="ARBA" id="ARBA00022562"/>
    </source>
</evidence>
<evidence type="ECO:0000313" key="12">
    <source>
        <dbReference type="EMBL" id="AMB15946.1"/>
    </source>
</evidence>
<evidence type="ECO:0000256" key="1">
    <source>
        <dbReference type="ARBA" id="ARBA00004147"/>
    </source>
</evidence>
<dbReference type="GO" id="GO:0045893">
    <property type="term" value="P:positive regulation of DNA-templated transcription"/>
    <property type="evidence" value="ECO:0007669"/>
    <property type="project" value="InterPro"/>
</dbReference>
<keyword evidence="8" id="KW-0804">Transcription</keyword>
<dbReference type="GO" id="GO:0003677">
    <property type="term" value="F:DNA binding"/>
    <property type="evidence" value="ECO:0007669"/>
    <property type="project" value="UniProtKB-KW"/>
</dbReference>
<keyword evidence="4" id="KW-0597">Phosphoprotein</keyword>
<dbReference type="Pfam" id="PF03584">
    <property type="entry name" value="Herpes_ICP4_N"/>
    <property type="match status" value="1"/>
</dbReference>
<dbReference type="GO" id="GO:0042025">
    <property type="term" value="C:host cell nucleus"/>
    <property type="evidence" value="ECO:0007669"/>
    <property type="project" value="UniProtKB-SubCell"/>
</dbReference>
<keyword evidence="3" id="KW-0244">Early protein</keyword>
<evidence type="ECO:0000256" key="4">
    <source>
        <dbReference type="ARBA" id="ARBA00022553"/>
    </source>
</evidence>
<feature type="compositionally biased region" description="Low complexity" evidence="9">
    <location>
        <begin position="814"/>
        <end position="829"/>
    </location>
</feature>
<proteinExistence type="inferred from homology"/>
<sequence>MASQRSDFAPDLYDFIESNNLDEDNLIRAASAAEEGFHTPAAPDLLYGSQGMFGVDDAPLATPAVVIPPPSPAPEPRGGKAKRSPARAAVPASPAHNPAPGLAEMLKMVHSSAATGAGRRDTGSSGGGAYNQGTGSDTETCPGSPGAEFPPSASPEGSPAPRGRSISISSSSSSSSSTEDQADGAGASSSSSSSSEDSDSDDGGEEKTPRPHPSPSAAKTQPATGSPGQISGDRIAPGSYTPKSGRSEKGHQSPVGAFAASTGAPTPSNPGGPLAPGARILEYLEGVRDANLAKTLEKPDPRMSPPGQSPHRAPKDQRPKSALAGASKRKRCHPRPIPQTAATTGAEEALPGCAWDLLDMNCSSQAPGLGTCQREPLLTPSGDPWPGSDAPPPGRVRYGGTGDSRDGLWDDPEIVLAASRYAEAQTAVPVFVPEMGDSTKQYNALVRMVFENREAMSWLQNSKLGGADQNLAQFCQKFIHAPRGHGSFITGSVANPLPHIGDAMAAGNALWALPHAAASVAMSRRYDRTQKSFILQSLRRAYADMAYPRDDAGRQDSHSAAGVTASYPAQAQAASQQPDPPATSARVREEYTRVCAALGPRRKTAAVGPGTRTPKPTAFRLRELGDVCVLACQAVFEALLRLRGGASAVPGLDPSEIPSPACPPEALCSNPAGLETAACALYELRDLVERARLLGDSDPIHRLGPDELRLAVRAVLVVARTVAPLVRYNAEGARARASAWTITQAVFSIPSLAGGMLGEAVGLLAPPRSQSSSSVGGDVGQQQSLSSSEGSQTSRIPALWPTVPGKPLVVPATSHSQSSSPQHQSSGGPTTCSRATQTQARPSGQKARSPPAASQAILGQEMPVSSQGGGGPAPYASPNDRPVNGRPRGKSGKRRSEPLEPAAGELPGSRGGYDPVAPVESPPAPKRRVGTQAPRALGPMPPEGPHRRGGFRRVPHGDCHTPPPGDSARAAYCPPELVAELIDHPLFPEAWRPALTFDPQALATIAARCNGPPAREGARFGELAASGPLRRRAAWMNQIPDPEDVKVVVLYSPLPDEDLLGGLPTTRPGGSRREPLWSDIKGGLSALLAALGNRVLTKRSHAWAGNWTGPPDVSALNAQGVLLLSTGDLAFTGCIEYLCLRLGSARRKLLVLDAVSLEDWPQDGPAISQYHIYMRATLTPRVACAVRWPRERHLSRAVLTSSTLFGPGLFARAEAAFARLYPNSEPLKLCRAANVAYTVDTRAGERTRVPLPPREYRQRVLPDYDGCKDMRAQAEGLGFHDPDFEEGAAQSHRAANRWGLGAWLRPVYLACGRRGAGAVEPAELLIPELLSEFCRVALLEPDAEAEPLVMPITEAPRRRAPRVEWEPGFGQRSTSVLHMGALELCLPESDDELEIDGPGDVELVADHPGVSPAAQLIRRAPIKIEVVSDEEDGEDWCNPYLT</sequence>
<reference evidence="15" key="1">
    <citation type="journal article" date="2015" name="J. Gen. Virol.">
        <title>Evidence of widespread natural recombination among field isolates of equine herpesvirus 4 but not among field isolates of equine herpesvirus 1.</title>
        <authorList>
            <person name="Vaz P.K."/>
            <person name="Horsington J."/>
            <person name="Hartley C.A."/>
            <person name="Browning G.F."/>
            <person name="Ficorilli N.P."/>
            <person name="Studdert M.J."/>
            <person name="Gilkerson J.R."/>
            <person name="Devlin J.M."/>
        </authorList>
    </citation>
    <scope>NUCLEOTIDE SEQUENCE</scope>
    <source>
        <strain evidence="14">1532-99</strain>
        <strain evidence="12">1546-99</strain>
        <strain evidence="16">475-78</strain>
        <strain evidence="17">ER39-67</strain>
        <strain evidence="15">R19-68</strain>
        <strain evidence="13">RT4-70</strain>
    </source>
</reference>
<feature type="compositionally biased region" description="Polar residues" evidence="9">
    <location>
        <begin position="131"/>
        <end position="141"/>
    </location>
</feature>
<dbReference type="EMBL" id="KT324745">
    <property type="protein sequence ID" value="AMB16752.1"/>
    <property type="molecule type" value="Genomic_DNA"/>
</dbReference>
<evidence type="ECO:0000313" key="17">
    <source>
        <dbReference type="EMBL" id="AMB16973.1"/>
    </source>
</evidence>
<evidence type="ECO:0000256" key="6">
    <source>
        <dbReference type="ARBA" id="ARBA00023015"/>
    </source>
</evidence>
<evidence type="ECO:0000313" key="15">
    <source>
        <dbReference type="EMBL" id="AMB16752.1"/>
    </source>
</evidence>
<evidence type="ECO:0000256" key="2">
    <source>
        <dbReference type="ARBA" id="ARBA00007510"/>
    </source>
</evidence>
<evidence type="ECO:0000256" key="8">
    <source>
        <dbReference type="ARBA" id="ARBA00023163"/>
    </source>
</evidence>
<dbReference type="EMBL" id="KT324736">
    <property type="protein sequence ID" value="AMB16041.1"/>
    <property type="molecule type" value="Genomic_DNA"/>
</dbReference>
<accession>A0A0Y0A746</accession>
<name>A0A0Y0A746_9ALPH</name>
<keyword evidence="7" id="KW-0238">DNA-binding</keyword>
<evidence type="ECO:0000259" key="11">
    <source>
        <dbReference type="Pfam" id="PF03585"/>
    </source>
</evidence>
<feature type="compositionally biased region" description="Low complexity" evidence="9">
    <location>
        <begin position="565"/>
        <end position="585"/>
    </location>
</feature>
<feature type="compositionally biased region" description="Pro residues" evidence="9">
    <location>
        <begin position="66"/>
        <end position="75"/>
    </location>
</feature>
<feature type="region of interest" description="Disordered" evidence="9">
    <location>
        <begin position="767"/>
        <end position="948"/>
    </location>
</feature>
<evidence type="ECO:0000256" key="7">
    <source>
        <dbReference type="ARBA" id="ARBA00023125"/>
    </source>
</evidence>
<evidence type="ECO:0000259" key="10">
    <source>
        <dbReference type="Pfam" id="PF03584"/>
    </source>
</evidence>
<keyword evidence="6" id="KW-0805">Transcription regulation</keyword>
<feature type="compositionally biased region" description="Low complexity" evidence="9">
    <location>
        <begin position="86"/>
        <end position="95"/>
    </location>
</feature>
<evidence type="ECO:0000256" key="3">
    <source>
        <dbReference type="ARBA" id="ARBA00022518"/>
    </source>
</evidence>
<feature type="region of interest" description="Disordered" evidence="9">
    <location>
        <begin position="291"/>
        <end position="345"/>
    </location>
</feature>
<evidence type="ECO:0000313" key="14">
    <source>
        <dbReference type="EMBL" id="AMB16657.1"/>
    </source>
</evidence>
<feature type="domain" description="Herpesvirus ICP4-like protein C-terminal" evidence="11">
    <location>
        <begin position="949"/>
        <end position="1355"/>
    </location>
</feature>
<dbReference type="Pfam" id="PF03585">
    <property type="entry name" value="Herpes_ICP4_C"/>
    <property type="match status" value="1"/>
</dbReference>
<feature type="compositionally biased region" description="Polar residues" evidence="9">
    <location>
        <begin position="217"/>
        <end position="229"/>
    </location>
</feature>
<dbReference type="EMBL" id="KT324747">
    <property type="protein sequence ID" value="AMB16910.1"/>
    <property type="molecule type" value="Genomic_DNA"/>
</dbReference>
<dbReference type="EMBL" id="KT324744">
    <property type="protein sequence ID" value="AMB16657.1"/>
    <property type="molecule type" value="Genomic_DNA"/>
</dbReference>
<comment type="subcellular location">
    <subcellularLocation>
        <location evidence="1">Host nucleus</location>
    </subcellularLocation>
</comment>
<dbReference type="EMBL" id="KT324744">
    <property type="protein sequence ID" value="AMB16673.1"/>
    <property type="molecule type" value="Genomic_DNA"/>
</dbReference>
<comment type="similarity">
    <text evidence="2">Belongs to the herpesviridae ICP4 family.</text>
</comment>
<feature type="domain" description="Herpesvirus ICP4-like protein N-terminal" evidence="10">
    <location>
        <begin position="381"/>
        <end position="549"/>
    </location>
</feature>
<dbReference type="EMBL" id="KT324745">
    <property type="protein sequence ID" value="AMB16736.1"/>
    <property type="molecule type" value="Genomic_DNA"/>
</dbReference>
<evidence type="ECO:0000313" key="13">
    <source>
        <dbReference type="EMBL" id="AMB16025.1"/>
    </source>
</evidence>
<evidence type="ECO:0000256" key="9">
    <source>
        <dbReference type="SAM" id="MobiDB-lite"/>
    </source>
</evidence>
<keyword evidence="5" id="KW-1048">Host nucleus</keyword>
<feature type="compositionally biased region" description="Low complexity" evidence="9">
    <location>
        <begin position="147"/>
        <end position="195"/>
    </location>
</feature>
<protein>
    <submittedName>
        <fullName evidence="15">Transcriptional regulator ICP4</fullName>
    </submittedName>
</protein>